<comment type="catalytic activity">
    <reaction evidence="7">
        <text>guanosine(18) in tRNA + S-adenosyl-L-methionine = 2'-O-methylguanosine(18) in tRNA + S-adenosyl-L-homocysteine + H(+)</text>
        <dbReference type="Rhea" id="RHEA:20077"/>
        <dbReference type="Rhea" id="RHEA-COMP:10190"/>
        <dbReference type="Rhea" id="RHEA-COMP:10192"/>
        <dbReference type="ChEBI" id="CHEBI:15378"/>
        <dbReference type="ChEBI" id="CHEBI:57856"/>
        <dbReference type="ChEBI" id="CHEBI:59789"/>
        <dbReference type="ChEBI" id="CHEBI:74269"/>
        <dbReference type="ChEBI" id="CHEBI:74445"/>
        <dbReference type="EC" id="2.1.1.34"/>
    </reaction>
    <physiologicalReaction direction="left-to-right" evidence="7">
        <dbReference type="Rhea" id="RHEA:20078"/>
    </physiologicalReaction>
</comment>
<evidence type="ECO:0000313" key="14">
    <source>
        <dbReference type="EMBL" id="CAB4034983.1"/>
    </source>
</evidence>
<evidence type="ECO:0000256" key="5">
    <source>
        <dbReference type="ARBA" id="ARBA00022884"/>
    </source>
</evidence>
<comment type="similarity">
    <text evidence="1">Belongs to the class IV-like SAM-binding methyltransferase superfamily. RNA methyltransferase TrmH family.</text>
</comment>
<evidence type="ECO:0000313" key="15">
    <source>
        <dbReference type="Proteomes" id="UP001152795"/>
    </source>
</evidence>
<dbReference type="EC" id="2.1.1.34" evidence="9"/>
<dbReference type="Pfam" id="PF25050">
    <property type="entry name" value="TARBP1"/>
    <property type="match status" value="1"/>
</dbReference>
<dbReference type="GO" id="GO:0141100">
    <property type="term" value="F:tRNA (guanine(18)-2'-O)-methyltransferase activity"/>
    <property type="evidence" value="ECO:0007669"/>
    <property type="project" value="UniProtKB-EC"/>
</dbReference>
<keyword evidence="2 14" id="KW-0489">Methyltransferase</keyword>
<evidence type="ECO:0000259" key="12">
    <source>
        <dbReference type="Pfam" id="PF00588"/>
    </source>
</evidence>
<comment type="caution">
    <text evidence="14">The sequence shown here is derived from an EMBL/GenBank/DDBJ whole genome shotgun (WGS) entry which is preliminary data.</text>
</comment>
<dbReference type="SUPFAM" id="SSF48371">
    <property type="entry name" value="ARM repeat"/>
    <property type="match status" value="1"/>
</dbReference>
<evidence type="ECO:0000259" key="13">
    <source>
        <dbReference type="Pfam" id="PF25050"/>
    </source>
</evidence>
<evidence type="ECO:0000256" key="9">
    <source>
        <dbReference type="ARBA" id="ARBA00093594"/>
    </source>
</evidence>
<evidence type="ECO:0000256" key="8">
    <source>
        <dbReference type="ARBA" id="ARBA00093361"/>
    </source>
</evidence>
<protein>
    <recommendedName>
        <fullName evidence="10">tRNA (guanosine(18)-2'-O)-methyltransferase TARBP1</fullName>
        <ecNumber evidence="9">2.1.1.34</ecNumber>
    </recommendedName>
    <alternativeName>
        <fullName evidence="11">TAR RNA-binding protein 1</fullName>
    </alternativeName>
</protein>
<dbReference type="InterPro" id="IPR044748">
    <property type="entry name" value="Trm3/TARBP1_C"/>
</dbReference>
<keyword evidence="15" id="KW-1185">Reference proteome</keyword>
<evidence type="ECO:0000256" key="11">
    <source>
        <dbReference type="ARBA" id="ARBA00093656"/>
    </source>
</evidence>
<keyword evidence="3" id="KW-0808">Transferase</keyword>
<dbReference type="GO" id="GO:0030488">
    <property type="term" value="P:tRNA methylation"/>
    <property type="evidence" value="ECO:0007669"/>
    <property type="project" value="InterPro"/>
</dbReference>
<feature type="domain" description="tRNA/rRNA methyltransferase SpoU type" evidence="12">
    <location>
        <begin position="1223"/>
        <end position="1364"/>
    </location>
</feature>
<name>A0A7D9JTJ5_PARCT</name>
<keyword evidence="5" id="KW-0694">RNA-binding</keyword>
<dbReference type="InterPro" id="IPR029026">
    <property type="entry name" value="tRNA_m1G_MTases_N"/>
</dbReference>
<dbReference type="InterPro" id="IPR001537">
    <property type="entry name" value="SpoU_MeTrfase"/>
</dbReference>
<evidence type="ECO:0000256" key="2">
    <source>
        <dbReference type="ARBA" id="ARBA00022603"/>
    </source>
</evidence>
<organism evidence="14 15">
    <name type="scientific">Paramuricea clavata</name>
    <name type="common">Red gorgonian</name>
    <name type="synonym">Violescent sea-whip</name>
    <dbReference type="NCBI Taxonomy" id="317549"/>
    <lineage>
        <taxon>Eukaryota</taxon>
        <taxon>Metazoa</taxon>
        <taxon>Cnidaria</taxon>
        <taxon>Anthozoa</taxon>
        <taxon>Octocorallia</taxon>
        <taxon>Malacalcyonacea</taxon>
        <taxon>Plexauridae</taxon>
        <taxon>Paramuricea</taxon>
    </lineage>
</organism>
<dbReference type="InterPro" id="IPR029028">
    <property type="entry name" value="Alpha/beta_knot_MTases"/>
</dbReference>
<sequence>MLQIIWESVKITILQGQREKQCLSGFLSSYAIMSSLADLYFKESSKTVFKIHHDPVFWSMIQVGLVNVDSLVRKRSLYLLQRVVEMCKEQDQEEKVYLEETSPVFWWNPDSAEEILDVWQQYVSFLETLEEKQLHVIQPVLPRIEELINITKKTKDVYFPLLHVSWLSVIVHRAAIHENRFIKKWGIMVLLTLNLDEVPILENVVTRNFTCDTFVMLLKEPTLYAKNHGEGKAEPSALTKQLLGFFKKCFQALNDEEKTGFFMQLFTSISRYNISHVPLTFISQSLSNVPRFPMFGSEVLSSLRTIMSTMISHSVMLRGAVKTLLLRTFMNLVKPTSVNVHEVLVFLGSFVKEESLCRGTQLWNEVTAWLSESHDLYQRETKDLFTCLDNHVRSFLKGEYSGKTRETALELAKFLLLCCDCSAMTKNEINHLFDIIFATVSKAQSNVYHPVSSCWNAVEMLYGLFHELLGKCKERTIADDITVTLMSSLHDVLDSLTETLVRTIGQEDEYSSFHGYNAYFAMLEKVKSLLLTHKFPENVYLKFQTLLNKLADMGLSLWGTGTQCMTVKHWLRFLVTLKLNIWIVDVTDATDFVFTNERRNKFLKSVWSLTLTSNLRFPNEGKCREGSYLKEASWRTVAEDIIITKWQCVNMAIKESDSKVISNSSSSDALARSSYSHIVEACVEALSLASGPACYPCLETLRLCLPALIQAGDEKTTILLLKTAWSVVNEIRTRYSGYFWPAFDIVVRIVFAPELLSLPADSLLVSYVRKYWESLLNTADDQSGLVSVAVAHLCKVFASMYRSQSINVMSLNFHADIIADICLFGPVHRKDQRLLLDTAAYVKCLGEESGVVSLKKFKECECESSRVRVDLLAFLLSVDYNSQTCPLFIVKLVRVLLERNQTLSEIKASRFLNSENHRKKQRLWQIILILVSRITDEKVALEFSNGVQKALEGDNQTSVRFFMEWSLVRLFSSHIHLLETIWKEMKNLYKTRLGYVASLISIITHVFLTMDEPESQMQYLQRLIPAIVPCAFLNHSQIRAYILAALQLISDTSSEDVWSQISQEFPIVQSCLLFTQSVVEGEKEKIRLQKDRDLFSLHPIKDFSIEVIFKTVPFITGVVDDEVIPPSVFQHEGSEAWVEMSGFPLYRRNLKQESQASGEKETQLELCTNESAHEKTETSSVSSVSSDVQKKITPWNVIAPLHEDQDSFDQLRRRPIERRVGDLIVVASLIDRAPNLGGLCRTCEIFGASRLVLGSKHVISEKDFKSVSVSSEKWVDVEEVKIHDLEMYLLRMKREGFTIVGVEQTAQSKKLTDFQFPRSTVLVLGNEKAGIPVETIQLLDECVEIRQHGIIRSLNVHVSGALLIWEYSRQHLNDK</sequence>
<proteinExistence type="inferred from homology"/>
<evidence type="ECO:0000256" key="4">
    <source>
        <dbReference type="ARBA" id="ARBA00022691"/>
    </source>
</evidence>
<evidence type="ECO:0000256" key="1">
    <source>
        <dbReference type="ARBA" id="ARBA00007228"/>
    </source>
</evidence>
<evidence type="ECO:0000256" key="3">
    <source>
        <dbReference type="ARBA" id="ARBA00022679"/>
    </source>
</evidence>
<gene>
    <name evidence="14" type="ORF">PACLA_8A022609</name>
</gene>
<dbReference type="InterPro" id="IPR016024">
    <property type="entry name" value="ARM-type_fold"/>
</dbReference>
<dbReference type="InterPro" id="IPR056921">
    <property type="entry name" value="TARBP1_dom"/>
</dbReference>
<dbReference type="EMBL" id="CACRXK020020592">
    <property type="protein sequence ID" value="CAB4034983.1"/>
    <property type="molecule type" value="Genomic_DNA"/>
</dbReference>
<keyword evidence="6" id="KW-0007">Acetylation</keyword>
<evidence type="ECO:0000256" key="6">
    <source>
        <dbReference type="ARBA" id="ARBA00022990"/>
    </source>
</evidence>
<dbReference type="FunFam" id="3.40.1280.10:FF:000010">
    <property type="entry name" value="probable methyltransferase TARBP1"/>
    <property type="match status" value="1"/>
</dbReference>
<feature type="domain" description="TARBP1" evidence="13">
    <location>
        <begin position="72"/>
        <end position="155"/>
    </location>
</feature>
<dbReference type="GO" id="GO:0003723">
    <property type="term" value="F:RNA binding"/>
    <property type="evidence" value="ECO:0007669"/>
    <property type="project" value="UniProtKB-KW"/>
</dbReference>
<evidence type="ECO:0000256" key="7">
    <source>
        <dbReference type="ARBA" id="ARBA00093266"/>
    </source>
</evidence>
<dbReference type="Proteomes" id="UP001152795">
    <property type="component" value="Unassembled WGS sequence"/>
</dbReference>
<accession>A0A7D9JTJ5</accession>
<dbReference type="InterPro" id="IPR045330">
    <property type="entry name" value="TRM3/TARBP1"/>
</dbReference>
<dbReference type="OrthoDB" id="241340at2759"/>
<dbReference type="PANTHER" id="PTHR12029">
    <property type="entry name" value="RNA METHYLTRANSFERASE"/>
    <property type="match status" value="1"/>
</dbReference>
<reference evidence="14" key="1">
    <citation type="submission" date="2020-04" db="EMBL/GenBank/DDBJ databases">
        <authorList>
            <person name="Alioto T."/>
            <person name="Alioto T."/>
            <person name="Gomez Garrido J."/>
        </authorList>
    </citation>
    <scope>NUCLEOTIDE SEQUENCE</scope>
    <source>
        <strain evidence="14">A484AB</strain>
    </source>
</reference>
<dbReference type="PANTHER" id="PTHR12029:SF11">
    <property type="entry name" value="METHYLTRANSFERASE TARBP1-RELATED"/>
    <property type="match status" value="1"/>
</dbReference>
<dbReference type="CDD" id="cd18091">
    <property type="entry name" value="SpoU-like_TRM3-like"/>
    <property type="match status" value="1"/>
</dbReference>
<dbReference type="SUPFAM" id="SSF75217">
    <property type="entry name" value="alpha/beta knot"/>
    <property type="match status" value="1"/>
</dbReference>
<comment type="function">
    <text evidence="8">S-adenosyl-L-methionine-dependent 2'-O-ribose methyltransferase that catalyzes the formation of 2'-O-methylguanosine at position 18 (Gm18) in a subset of tRNA. Selectively mediates Gm18 methylation of tRNAGln-TTG/CTG and tRNASer-TGA/GCT. Gm18 modification can enhance the stability of modified tRNAs.</text>
</comment>
<keyword evidence="4" id="KW-0949">S-adenosyl-L-methionine</keyword>
<evidence type="ECO:0000256" key="10">
    <source>
        <dbReference type="ARBA" id="ARBA00093636"/>
    </source>
</evidence>
<dbReference type="Pfam" id="PF00588">
    <property type="entry name" value="SpoU_methylase"/>
    <property type="match status" value="1"/>
</dbReference>
<dbReference type="Gene3D" id="3.40.1280.10">
    <property type="match status" value="1"/>
</dbReference>